<keyword evidence="3" id="KW-1185">Reference proteome</keyword>
<dbReference type="AlphaFoldDB" id="A0AAV4BSF9"/>
<evidence type="ECO:0000256" key="1">
    <source>
        <dbReference type="ARBA" id="ARBA00010617"/>
    </source>
</evidence>
<dbReference type="PRINTS" id="PR00385">
    <property type="entry name" value="P450"/>
</dbReference>
<dbReference type="SUPFAM" id="SSF48264">
    <property type="entry name" value="Cytochrome P450"/>
    <property type="match status" value="1"/>
</dbReference>
<proteinExistence type="inferred from homology"/>
<dbReference type="GO" id="GO:0005506">
    <property type="term" value="F:iron ion binding"/>
    <property type="evidence" value="ECO:0007669"/>
    <property type="project" value="InterPro"/>
</dbReference>
<dbReference type="EMBL" id="BLXT01005793">
    <property type="protein sequence ID" value="GFO26171.1"/>
    <property type="molecule type" value="Genomic_DNA"/>
</dbReference>
<dbReference type="InterPro" id="IPR001128">
    <property type="entry name" value="Cyt_P450"/>
</dbReference>
<dbReference type="PANTHER" id="PTHR24291">
    <property type="entry name" value="CYTOCHROME P450 FAMILY 4"/>
    <property type="match status" value="1"/>
</dbReference>
<comment type="caution">
    <text evidence="2">The sequence shown here is derived from an EMBL/GenBank/DDBJ whole genome shotgun (WGS) entry which is preliminary data.</text>
</comment>
<name>A0AAV4BSF9_9GAST</name>
<dbReference type="InterPro" id="IPR002401">
    <property type="entry name" value="Cyt_P450_E_grp-I"/>
</dbReference>
<dbReference type="Pfam" id="PF00067">
    <property type="entry name" value="p450"/>
    <property type="match status" value="1"/>
</dbReference>
<reference evidence="2 3" key="1">
    <citation type="journal article" date="2021" name="Elife">
        <title>Chloroplast acquisition without the gene transfer in kleptoplastic sea slugs, Plakobranchus ocellatus.</title>
        <authorList>
            <person name="Maeda T."/>
            <person name="Takahashi S."/>
            <person name="Yoshida T."/>
            <person name="Shimamura S."/>
            <person name="Takaki Y."/>
            <person name="Nagai Y."/>
            <person name="Toyoda A."/>
            <person name="Suzuki Y."/>
            <person name="Arimoto A."/>
            <person name="Ishii H."/>
            <person name="Satoh N."/>
            <person name="Nishiyama T."/>
            <person name="Hasebe M."/>
            <person name="Maruyama T."/>
            <person name="Minagawa J."/>
            <person name="Obokata J."/>
            <person name="Shigenobu S."/>
        </authorList>
    </citation>
    <scope>NUCLEOTIDE SEQUENCE [LARGE SCALE GENOMIC DNA]</scope>
</reference>
<dbReference type="PANTHER" id="PTHR24291:SF201">
    <property type="entry name" value="CYTOCHROME P450, FAMILY 4, SUBFAMILY B, POLYPEPTIDE 7"/>
    <property type="match status" value="1"/>
</dbReference>
<organism evidence="2 3">
    <name type="scientific">Plakobranchus ocellatus</name>
    <dbReference type="NCBI Taxonomy" id="259542"/>
    <lineage>
        <taxon>Eukaryota</taxon>
        <taxon>Metazoa</taxon>
        <taxon>Spiralia</taxon>
        <taxon>Lophotrochozoa</taxon>
        <taxon>Mollusca</taxon>
        <taxon>Gastropoda</taxon>
        <taxon>Heterobranchia</taxon>
        <taxon>Euthyneura</taxon>
        <taxon>Panpulmonata</taxon>
        <taxon>Sacoglossa</taxon>
        <taxon>Placobranchoidea</taxon>
        <taxon>Plakobranchidae</taxon>
        <taxon>Plakobranchus</taxon>
    </lineage>
</organism>
<dbReference type="PRINTS" id="PR00463">
    <property type="entry name" value="EP450I"/>
</dbReference>
<evidence type="ECO:0000313" key="3">
    <source>
        <dbReference type="Proteomes" id="UP000735302"/>
    </source>
</evidence>
<dbReference type="GO" id="GO:0020037">
    <property type="term" value="F:heme binding"/>
    <property type="evidence" value="ECO:0007669"/>
    <property type="project" value="InterPro"/>
</dbReference>
<dbReference type="Proteomes" id="UP000735302">
    <property type="component" value="Unassembled WGS sequence"/>
</dbReference>
<accession>A0AAV4BSF9</accession>
<sequence>MAPVAGLSPATEGSLQIIGQVPFTVSPIPFEDAILYVVQRHDTTASTISWALYSIAGHPDVQRRVQEEIDSVLTRNDHQDVTWEDLPYFTYLTMVIKEVQRLHSPVPFVQRLLTKDTEIDGKAAPKGTLVNIVIYNIHHNPSVWSESLRFDPDRFLPENVKKRHPYAFLPFSAGPRVNIRLDPDHKVEKILSTVMRAKNDIRLFVSER</sequence>
<dbReference type="GO" id="GO:0004497">
    <property type="term" value="F:monooxygenase activity"/>
    <property type="evidence" value="ECO:0007669"/>
    <property type="project" value="InterPro"/>
</dbReference>
<dbReference type="InterPro" id="IPR050196">
    <property type="entry name" value="Cytochrome_P450_Monoox"/>
</dbReference>
<protein>
    <submittedName>
        <fullName evidence="2">Cytochrome p450</fullName>
    </submittedName>
</protein>
<dbReference type="GO" id="GO:0016705">
    <property type="term" value="F:oxidoreductase activity, acting on paired donors, with incorporation or reduction of molecular oxygen"/>
    <property type="evidence" value="ECO:0007669"/>
    <property type="project" value="InterPro"/>
</dbReference>
<comment type="similarity">
    <text evidence="1">Belongs to the cytochrome P450 family.</text>
</comment>
<gene>
    <name evidence="2" type="ORF">PoB_005267600</name>
</gene>
<dbReference type="Gene3D" id="1.10.630.10">
    <property type="entry name" value="Cytochrome P450"/>
    <property type="match status" value="1"/>
</dbReference>
<evidence type="ECO:0000313" key="2">
    <source>
        <dbReference type="EMBL" id="GFO26171.1"/>
    </source>
</evidence>
<dbReference type="InterPro" id="IPR036396">
    <property type="entry name" value="Cyt_P450_sf"/>
</dbReference>